<reference evidence="1 2" key="1">
    <citation type="submission" date="2010-09" db="EMBL/GenBank/DDBJ databases">
        <authorList>
            <person name="Weinstock G."/>
            <person name="Sodergren E."/>
            <person name="Clifton S."/>
            <person name="Fulton L."/>
            <person name="Fulton B."/>
            <person name="Courtney L."/>
            <person name="Fronick C."/>
            <person name="Harrison M."/>
            <person name="Strong C."/>
            <person name="Farmer C."/>
            <person name="Delahaunty K."/>
            <person name="Markovic C."/>
            <person name="Hall O."/>
            <person name="Minx P."/>
            <person name="Tomlinson C."/>
            <person name="Mitreva M."/>
            <person name="Hou S."/>
            <person name="Chen J."/>
            <person name="Wollam A."/>
            <person name="Pepin K.H."/>
            <person name="Johnson M."/>
            <person name="Bhonagiri V."/>
            <person name="Zhang X."/>
            <person name="Suruliraj S."/>
            <person name="Warren W."/>
            <person name="Chinwalla A."/>
            <person name="Mardis E.R."/>
            <person name="Wilson R.K."/>
        </authorList>
    </citation>
    <scope>NUCLEOTIDE SEQUENCE [LARGE SCALE GENOMIC DNA]</scope>
    <source>
        <strain evidence="1 2">MS 85-1</strain>
    </source>
</reference>
<name>A0AAN3SF03_ECOLX</name>
<evidence type="ECO:0000313" key="1">
    <source>
        <dbReference type="EMBL" id="EFU35435.1"/>
    </source>
</evidence>
<proteinExistence type="predicted"/>
<organism evidence="1 2">
    <name type="scientific">Escherichia coli MS 85-1</name>
    <dbReference type="NCBI Taxonomy" id="679202"/>
    <lineage>
        <taxon>Bacteria</taxon>
        <taxon>Pseudomonadati</taxon>
        <taxon>Pseudomonadota</taxon>
        <taxon>Gammaproteobacteria</taxon>
        <taxon>Enterobacterales</taxon>
        <taxon>Enterobacteriaceae</taxon>
        <taxon>Escherichia</taxon>
    </lineage>
</organism>
<accession>A0AAN3SF03</accession>
<evidence type="ECO:0000313" key="2">
    <source>
        <dbReference type="Proteomes" id="UP000005056"/>
    </source>
</evidence>
<dbReference type="EMBL" id="ADWQ01000009">
    <property type="protein sequence ID" value="EFU35435.1"/>
    <property type="molecule type" value="Genomic_DNA"/>
</dbReference>
<dbReference type="Proteomes" id="UP000005056">
    <property type="component" value="Unassembled WGS sequence"/>
</dbReference>
<gene>
    <name evidence="1" type="ORF">HMPREF9350_02501</name>
</gene>
<protein>
    <submittedName>
        <fullName evidence="1">Uncharacterized protein</fullName>
    </submittedName>
</protein>
<dbReference type="AlphaFoldDB" id="A0AAN3SF03"/>
<comment type="caution">
    <text evidence="1">The sequence shown here is derived from an EMBL/GenBank/DDBJ whole genome shotgun (WGS) entry which is preliminary data.</text>
</comment>
<sequence>MVVSLLNEKGLLLGHVVFCHISPSGNNKPYYEGGSRTSGLKFEHNQIKICCRRA</sequence>